<accession>A0A9D1IJC3</accession>
<dbReference type="Proteomes" id="UP000824083">
    <property type="component" value="Unassembled WGS sequence"/>
</dbReference>
<keyword evidence="5 6" id="KW-0472">Membrane</keyword>
<evidence type="ECO:0000313" key="9">
    <source>
        <dbReference type="Proteomes" id="UP000824083"/>
    </source>
</evidence>
<feature type="domain" description="EamA" evidence="7">
    <location>
        <begin position="164"/>
        <end position="295"/>
    </location>
</feature>
<feature type="domain" description="EamA" evidence="7">
    <location>
        <begin position="11"/>
        <end position="150"/>
    </location>
</feature>
<feature type="transmembrane region" description="Helical" evidence="6">
    <location>
        <begin position="78"/>
        <end position="99"/>
    </location>
</feature>
<feature type="transmembrane region" description="Helical" evidence="6">
    <location>
        <begin position="46"/>
        <end position="66"/>
    </location>
</feature>
<name>A0A9D1IJC3_9BURK</name>
<comment type="subcellular location">
    <subcellularLocation>
        <location evidence="1">Membrane</location>
        <topology evidence="1">Multi-pass membrane protein</topology>
    </subcellularLocation>
</comment>
<sequence>MALSDDAKLWRGIVCTLVGGIGWGFSGACGQYLFTYQDVRPDWLTVVRMVIAGVLLCLSFFPMHRAAMKPIFKPGSHWLWLLIYAMGGLMISQFGYLTAVDYTNSGTATMLVYFNPVFILLAVCLMQTRYPQKRELLAIACALAGTFFVATHGDITHLAISAQGLFWGLASALGIAVYTILPAKFLSRYPTQALMGVGMLVGGLLTGFLIDFPSIEFNLDFHGILALILIILLGTIVAFMLYMQGVADLGSVKASMIACVEPISAAVFSVVFFGTQFVLMDYVGFACILATIFILGKR</sequence>
<evidence type="ECO:0000256" key="2">
    <source>
        <dbReference type="ARBA" id="ARBA00007362"/>
    </source>
</evidence>
<dbReference type="EMBL" id="DVMY01000024">
    <property type="protein sequence ID" value="HIU36869.1"/>
    <property type="molecule type" value="Genomic_DNA"/>
</dbReference>
<evidence type="ECO:0000256" key="6">
    <source>
        <dbReference type="SAM" id="Phobius"/>
    </source>
</evidence>
<reference evidence="8" key="1">
    <citation type="submission" date="2020-10" db="EMBL/GenBank/DDBJ databases">
        <authorList>
            <person name="Gilroy R."/>
        </authorList>
    </citation>
    <scope>NUCLEOTIDE SEQUENCE</scope>
    <source>
        <strain evidence="8">7463</strain>
    </source>
</reference>
<feature type="transmembrane region" description="Helical" evidence="6">
    <location>
        <begin position="136"/>
        <end position="153"/>
    </location>
</feature>
<evidence type="ECO:0000256" key="3">
    <source>
        <dbReference type="ARBA" id="ARBA00022692"/>
    </source>
</evidence>
<dbReference type="SUPFAM" id="SSF103481">
    <property type="entry name" value="Multidrug resistance efflux transporter EmrE"/>
    <property type="match status" value="2"/>
</dbReference>
<dbReference type="InterPro" id="IPR037185">
    <property type="entry name" value="EmrE-like"/>
</dbReference>
<gene>
    <name evidence="8" type="ORF">IAC56_01105</name>
</gene>
<evidence type="ECO:0000256" key="1">
    <source>
        <dbReference type="ARBA" id="ARBA00004141"/>
    </source>
</evidence>
<feature type="transmembrane region" description="Helical" evidence="6">
    <location>
        <begin position="12"/>
        <end position="34"/>
    </location>
</feature>
<protein>
    <submittedName>
        <fullName evidence="8">EamA family transporter</fullName>
    </submittedName>
</protein>
<dbReference type="Pfam" id="PF00892">
    <property type="entry name" value="EamA"/>
    <property type="match status" value="2"/>
</dbReference>
<proteinExistence type="inferred from homology"/>
<dbReference type="AlphaFoldDB" id="A0A9D1IJC3"/>
<comment type="caution">
    <text evidence="8">The sequence shown here is derived from an EMBL/GenBank/DDBJ whole genome shotgun (WGS) entry which is preliminary data.</text>
</comment>
<evidence type="ECO:0000256" key="4">
    <source>
        <dbReference type="ARBA" id="ARBA00022989"/>
    </source>
</evidence>
<evidence type="ECO:0000256" key="5">
    <source>
        <dbReference type="ARBA" id="ARBA00023136"/>
    </source>
</evidence>
<evidence type="ECO:0000259" key="7">
    <source>
        <dbReference type="Pfam" id="PF00892"/>
    </source>
</evidence>
<evidence type="ECO:0000313" key="8">
    <source>
        <dbReference type="EMBL" id="HIU36869.1"/>
    </source>
</evidence>
<feature type="transmembrane region" description="Helical" evidence="6">
    <location>
        <begin position="279"/>
        <end position="296"/>
    </location>
</feature>
<keyword evidence="4 6" id="KW-1133">Transmembrane helix</keyword>
<dbReference type="InterPro" id="IPR000620">
    <property type="entry name" value="EamA_dom"/>
</dbReference>
<feature type="transmembrane region" description="Helical" evidence="6">
    <location>
        <begin position="254"/>
        <end position="273"/>
    </location>
</feature>
<organism evidence="8 9">
    <name type="scientific">Candidatus Aphodousia faecigallinarum</name>
    <dbReference type="NCBI Taxonomy" id="2840677"/>
    <lineage>
        <taxon>Bacteria</taxon>
        <taxon>Pseudomonadati</taxon>
        <taxon>Pseudomonadota</taxon>
        <taxon>Betaproteobacteria</taxon>
        <taxon>Burkholderiales</taxon>
        <taxon>Sutterellaceae</taxon>
        <taxon>Sutterellaceae incertae sedis</taxon>
        <taxon>Candidatus Aphodousia</taxon>
    </lineage>
</organism>
<dbReference type="InterPro" id="IPR050638">
    <property type="entry name" value="AA-Vitamin_Transporters"/>
</dbReference>
<feature type="transmembrane region" description="Helical" evidence="6">
    <location>
        <begin position="105"/>
        <end position="124"/>
    </location>
</feature>
<feature type="transmembrane region" description="Helical" evidence="6">
    <location>
        <begin position="221"/>
        <end position="242"/>
    </location>
</feature>
<dbReference type="GO" id="GO:0016020">
    <property type="term" value="C:membrane"/>
    <property type="evidence" value="ECO:0007669"/>
    <property type="project" value="UniProtKB-SubCell"/>
</dbReference>
<dbReference type="PANTHER" id="PTHR32322:SF2">
    <property type="entry name" value="EAMA DOMAIN-CONTAINING PROTEIN"/>
    <property type="match status" value="1"/>
</dbReference>
<feature type="transmembrane region" description="Helical" evidence="6">
    <location>
        <begin position="159"/>
        <end position="181"/>
    </location>
</feature>
<feature type="transmembrane region" description="Helical" evidence="6">
    <location>
        <begin position="193"/>
        <end position="215"/>
    </location>
</feature>
<comment type="similarity">
    <text evidence="2">Belongs to the EamA transporter family.</text>
</comment>
<keyword evidence="3 6" id="KW-0812">Transmembrane</keyword>
<reference evidence="8" key="2">
    <citation type="journal article" date="2021" name="PeerJ">
        <title>Extensive microbial diversity within the chicken gut microbiome revealed by metagenomics and culture.</title>
        <authorList>
            <person name="Gilroy R."/>
            <person name="Ravi A."/>
            <person name="Getino M."/>
            <person name="Pursley I."/>
            <person name="Horton D.L."/>
            <person name="Alikhan N.F."/>
            <person name="Baker D."/>
            <person name="Gharbi K."/>
            <person name="Hall N."/>
            <person name="Watson M."/>
            <person name="Adriaenssens E.M."/>
            <person name="Foster-Nyarko E."/>
            <person name="Jarju S."/>
            <person name="Secka A."/>
            <person name="Antonio M."/>
            <person name="Oren A."/>
            <person name="Chaudhuri R.R."/>
            <person name="La Ragione R."/>
            <person name="Hildebrand F."/>
            <person name="Pallen M.J."/>
        </authorList>
    </citation>
    <scope>NUCLEOTIDE SEQUENCE</scope>
    <source>
        <strain evidence="8">7463</strain>
    </source>
</reference>
<dbReference type="PANTHER" id="PTHR32322">
    <property type="entry name" value="INNER MEMBRANE TRANSPORTER"/>
    <property type="match status" value="1"/>
</dbReference>